<dbReference type="PANTHER" id="PTHR43479">
    <property type="entry name" value="ACREF/ENVCD OPERON REPRESSOR-RELATED"/>
    <property type="match status" value="1"/>
</dbReference>
<organism evidence="4">
    <name type="scientific">Jonesiaceae bacterium BS-20</name>
    <dbReference type="NCBI Taxonomy" id="3120821"/>
    <lineage>
        <taxon>Bacteria</taxon>
        <taxon>Bacillati</taxon>
        <taxon>Actinomycetota</taxon>
        <taxon>Actinomycetes</taxon>
        <taxon>Micrococcales</taxon>
        <taxon>Jonesiaceae</taxon>
    </lineage>
</organism>
<keyword evidence="1 2" id="KW-0238">DNA-binding</keyword>
<dbReference type="PANTHER" id="PTHR43479:SF11">
    <property type="entry name" value="ACREF_ENVCD OPERON REPRESSOR-RELATED"/>
    <property type="match status" value="1"/>
</dbReference>
<reference evidence="4" key="1">
    <citation type="submission" date="2024-02" db="EMBL/GenBank/DDBJ databases">
        <title>Tomenella chthoni gen. nov. sp. nov., a member of the family Jonesiaceae isolated from bat guano.</title>
        <authorList>
            <person name="Miller S.L."/>
            <person name="King J."/>
            <person name="Sankaranarayanan K."/>
            <person name="Lawson P.A."/>
        </authorList>
    </citation>
    <scope>NUCLEOTIDE SEQUENCE</scope>
    <source>
        <strain evidence="4">BS-20</strain>
    </source>
</reference>
<evidence type="ECO:0000313" key="4">
    <source>
        <dbReference type="EMBL" id="XBH20351.1"/>
    </source>
</evidence>
<feature type="DNA-binding region" description="H-T-H motif" evidence="2">
    <location>
        <begin position="29"/>
        <end position="48"/>
    </location>
</feature>
<dbReference type="InterPro" id="IPR001647">
    <property type="entry name" value="HTH_TetR"/>
</dbReference>
<dbReference type="SUPFAM" id="SSF46689">
    <property type="entry name" value="Homeodomain-like"/>
    <property type="match status" value="1"/>
</dbReference>
<dbReference type="InterPro" id="IPR009057">
    <property type="entry name" value="Homeodomain-like_sf"/>
</dbReference>
<name>A0AAU7DSB6_9MICO</name>
<proteinExistence type="predicted"/>
<feature type="domain" description="HTH tetR-type" evidence="3">
    <location>
        <begin position="6"/>
        <end position="66"/>
    </location>
</feature>
<evidence type="ECO:0000259" key="3">
    <source>
        <dbReference type="PROSITE" id="PS50977"/>
    </source>
</evidence>
<dbReference type="InterPro" id="IPR050624">
    <property type="entry name" value="HTH-type_Tx_Regulator"/>
</dbReference>
<dbReference type="AlphaFoldDB" id="A0AAU7DSB6"/>
<accession>A0AAU7DSB6</accession>
<dbReference type="PROSITE" id="PS50977">
    <property type="entry name" value="HTH_TETR_2"/>
    <property type="match status" value="1"/>
</dbReference>
<dbReference type="Gene3D" id="1.10.357.10">
    <property type="entry name" value="Tetracycline Repressor, domain 2"/>
    <property type="match status" value="1"/>
</dbReference>
<dbReference type="EMBL" id="CP146203">
    <property type="protein sequence ID" value="XBH20351.1"/>
    <property type="molecule type" value="Genomic_DNA"/>
</dbReference>
<gene>
    <name evidence="4" type="ORF">V5R04_08800</name>
</gene>
<evidence type="ECO:0000256" key="1">
    <source>
        <dbReference type="ARBA" id="ARBA00023125"/>
    </source>
</evidence>
<dbReference type="GO" id="GO:0003677">
    <property type="term" value="F:DNA binding"/>
    <property type="evidence" value="ECO:0007669"/>
    <property type="project" value="UniProtKB-UniRule"/>
</dbReference>
<protein>
    <submittedName>
        <fullName evidence="4">TetR-like C-terminal domain-containing protein</fullName>
    </submittedName>
</protein>
<evidence type="ECO:0000256" key="2">
    <source>
        <dbReference type="PROSITE-ProRule" id="PRU00335"/>
    </source>
</evidence>
<sequence length="210" mass="23452">MDARAQRTQNALRATILSLAQEHEISQISVTQVAQAAQINRVTFYNHATSPLDLLTQALREQLDLVRSHVLDSHQDQSLATTQSSPVRQRPIEELGEHLIVHQVMYRRNITPTGHGAVADFLTQHFAQTVYQHLAEQSRHLATALGAAPEHSQSALDATAQFISHGTIGVIAVWLHDGTELTVQRLVTYLDNLFPAWWIRIADGTTNEQF</sequence>